<dbReference type="PANTHER" id="PTHR30290:SF9">
    <property type="entry name" value="OLIGOPEPTIDE-BINDING PROTEIN APPA"/>
    <property type="match status" value="1"/>
</dbReference>
<dbReference type="EMBL" id="CP048222">
    <property type="protein sequence ID" value="QHT67154.1"/>
    <property type="molecule type" value="Genomic_DNA"/>
</dbReference>
<keyword evidence="2" id="KW-0813">Transport</keyword>
<name>A0A6C0GH62_9BACT</name>
<dbReference type="GO" id="GO:1904680">
    <property type="term" value="F:peptide transmembrane transporter activity"/>
    <property type="evidence" value="ECO:0007669"/>
    <property type="project" value="TreeGrafter"/>
</dbReference>
<dbReference type="Pfam" id="PF00496">
    <property type="entry name" value="SBP_bac_5"/>
    <property type="match status" value="1"/>
</dbReference>
<keyword evidence="6" id="KW-1185">Reference proteome</keyword>
<dbReference type="PANTHER" id="PTHR30290">
    <property type="entry name" value="PERIPLASMIC BINDING COMPONENT OF ABC TRANSPORTER"/>
    <property type="match status" value="1"/>
</dbReference>
<protein>
    <submittedName>
        <fullName evidence="5">ABC transporter substrate-binding protein</fullName>
    </submittedName>
</protein>
<dbReference type="PROSITE" id="PS51257">
    <property type="entry name" value="PROKAR_LIPOPROTEIN"/>
    <property type="match status" value="1"/>
</dbReference>
<dbReference type="Gene3D" id="3.10.105.10">
    <property type="entry name" value="Dipeptide-binding Protein, Domain 3"/>
    <property type="match status" value="1"/>
</dbReference>
<dbReference type="Proteomes" id="UP000480178">
    <property type="component" value="Chromosome"/>
</dbReference>
<keyword evidence="3" id="KW-0732">Signal</keyword>
<evidence type="ECO:0000313" key="6">
    <source>
        <dbReference type="Proteomes" id="UP000480178"/>
    </source>
</evidence>
<dbReference type="InterPro" id="IPR000914">
    <property type="entry name" value="SBP_5_dom"/>
</dbReference>
<dbReference type="KEGG" id="rhoz:GXP67_11110"/>
<dbReference type="InterPro" id="IPR030678">
    <property type="entry name" value="Peptide/Ni-bd"/>
</dbReference>
<dbReference type="InterPro" id="IPR039424">
    <property type="entry name" value="SBP_5"/>
</dbReference>
<organism evidence="5 6">
    <name type="scientific">Rhodocytophaga rosea</name>
    <dbReference type="NCBI Taxonomy" id="2704465"/>
    <lineage>
        <taxon>Bacteria</taxon>
        <taxon>Pseudomonadati</taxon>
        <taxon>Bacteroidota</taxon>
        <taxon>Cytophagia</taxon>
        <taxon>Cytophagales</taxon>
        <taxon>Rhodocytophagaceae</taxon>
        <taxon>Rhodocytophaga</taxon>
    </lineage>
</organism>
<dbReference type="PIRSF" id="PIRSF002741">
    <property type="entry name" value="MppA"/>
    <property type="match status" value="1"/>
</dbReference>
<dbReference type="RefSeq" id="WP_162443197.1">
    <property type="nucleotide sequence ID" value="NZ_CP048222.1"/>
</dbReference>
<evidence type="ECO:0000259" key="4">
    <source>
        <dbReference type="Pfam" id="PF00496"/>
    </source>
</evidence>
<dbReference type="GO" id="GO:0030288">
    <property type="term" value="C:outer membrane-bounded periplasmic space"/>
    <property type="evidence" value="ECO:0007669"/>
    <property type="project" value="UniProtKB-ARBA"/>
</dbReference>
<dbReference type="Gene3D" id="3.40.190.10">
    <property type="entry name" value="Periplasmic binding protein-like II"/>
    <property type="match status" value="1"/>
</dbReference>
<accession>A0A6C0GH62</accession>
<dbReference type="AlphaFoldDB" id="A0A6C0GH62"/>
<evidence type="ECO:0000256" key="3">
    <source>
        <dbReference type="ARBA" id="ARBA00022729"/>
    </source>
</evidence>
<comment type="similarity">
    <text evidence="1">Belongs to the bacterial solute-binding protein 5 family.</text>
</comment>
<evidence type="ECO:0000313" key="5">
    <source>
        <dbReference type="EMBL" id="QHT67154.1"/>
    </source>
</evidence>
<gene>
    <name evidence="5" type="ORF">GXP67_11110</name>
</gene>
<proteinExistence type="inferred from homology"/>
<reference evidence="5 6" key="1">
    <citation type="submission" date="2020-01" db="EMBL/GenBank/DDBJ databases">
        <authorList>
            <person name="Kim M.K."/>
        </authorList>
    </citation>
    <scope>NUCLEOTIDE SEQUENCE [LARGE SCALE GENOMIC DNA]</scope>
    <source>
        <strain evidence="5 6">172606-1</strain>
    </source>
</reference>
<feature type="domain" description="Solute-binding protein family 5" evidence="4">
    <location>
        <begin position="78"/>
        <end position="482"/>
    </location>
</feature>
<sequence length="582" mass="66288">MIIRRAYNSPDTCRILLLLLLFLVGCQPIPDKTFEVKVRLPQDPETLNPVNYTNVYGLQIIHLLFQTLLNTEDLDSQLRPLLASGLPVVVQKDSLTYITYQIRKEAIWDNAAPVTAQDVVFSMKVIKCPLVNNEKLQMQYEAVQDVISNNTNPEEVTFVCKRNYPNLDRLTGDLFIIPAYLFDPTGLLAQFSLSDLIIQEESLKKHTNIISFAEWFNTGKFSRDENILRGSGAYQLSDWKTGRQVVVQKKQQWWAEKLSNKPEYLTANPARINFQIVPENMTAVLSLKREALDIYSNVPATEFLQLTQDEAMQKKYNFFTPETYDFTYLGINGRLEKFADKKTRQAIAHLLDINNMIKVTQQSFAVRTIGPVKPGDPNYNTSVALYNYNINKAIQLLQAAGWQKENNQWVRIVEEEKIPLTINLQYKAGNNDYEDIALIFRQAAAEAGIPVEIQAMEGSTLGSNLRAHHFEIFIRSMSGGPAEYNFKSILHSVSAVPNGYNYTNFGTAESDTLIDAINETFSPELKSRYLKKFQQILYEEANIIFLFVLKNRIAIHKRLQNTKITTSKAGYDVSAFTLGSPQ</sequence>
<dbReference type="GO" id="GO:0043190">
    <property type="term" value="C:ATP-binding cassette (ABC) transporter complex"/>
    <property type="evidence" value="ECO:0007669"/>
    <property type="project" value="InterPro"/>
</dbReference>
<dbReference type="GO" id="GO:0015833">
    <property type="term" value="P:peptide transport"/>
    <property type="evidence" value="ECO:0007669"/>
    <property type="project" value="TreeGrafter"/>
</dbReference>
<evidence type="ECO:0000256" key="2">
    <source>
        <dbReference type="ARBA" id="ARBA00022448"/>
    </source>
</evidence>
<evidence type="ECO:0000256" key="1">
    <source>
        <dbReference type="ARBA" id="ARBA00005695"/>
    </source>
</evidence>
<dbReference type="SUPFAM" id="SSF53850">
    <property type="entry name" value="Periplasmic binding protein-like II"/>
    <property type="match status" value="1"/>
</dbReference>